<dbReference type="EMBL" id="JACHBX010000005">
    <property type="protein sequence ID" value="MBB6136229.1"/>
    <property type="molecule type" value="Genomic_DNA"/>
</dbReference>
<dbReference type="InterPro" id="IPR037523">
    <property type="entry name" value="VOC_core"/>
</dbReference>
<dbReference type="Gene3D" id="3.30.720.110">
    <property type="match status" value="1"/>
</dbReference>
<organism evidence="2 3">
    <name type="scientific">Massilia aurea</name>
    <dbReference type="NCBI Taxonomy" id="373040"/>
    <lineage>
        <taxon>Bacteria</taxon>
        <taxon>Pseudomonadati</taxon>
        <taxon>Pseudomonadota</taxon>
        <taxon>Betaproteobacteria</taxon>
        <taxon>Burkholderiales</taxon>
        <taxon>Oxalobacteraceae</taxon>
        <taxon>Telluria group</taxon>
        <taxon>Massilia</taxon>
    </lineage>
</organism>
<dbReference type="SUPFAM" id="SSF54593">
    <property type="entry name" value="Glyoxalase/Bleomycin resistance protein/Dihydroxybiphenyl dioxygenase"/>
    <property type="match status" value="1"/>
</dbReference>
<name>A0A7X0CGP5_9BURK</name>
<gene>
    <name evidence="2" type="ORF">HD842_004406</name>
</gene>
<accession>A0A7X0CGP5</accession>
<dbReference type="Gene3D" id="3.30.720.120">
    <property type="match status" value="1"/>
</dbReference>
<dbReference type="PANTHER" id="PTHR34109">
    <property type="entry name" value="BNAUNNG04460D PROTEIN-RELATED"/>
    <property type="match status" value="1"/>
</dbReference>
<proteinExistence type="predicted"/>
<evidence type="ECO:0000313" key="2">
    <source>
        <dbReference type="EMBL" id="MBB6136229.1"/>
    </source>
</evidence>
<dbReference type="Pfam" id="PF00903">
    <property type="entry name" value="Glyoxalase"/>
    <property type="match status" value="1"/>
</dbReference>
<evidence type="ECO:0000259" key="1">
    <source>
        <dbReference type="PROSITE" id="PS51819"/>
    </source>
</evidence>
<dbReference type="AlphaFoldDB" id="A0A7X0CGP5"/>
<dbReference type="PANTHER" id="PTHR34109:SF1">
    <property type="entry name" value="VOC DOMAIN-CONTAINING PROTEIN"/>
    <property type="match status" value="1"/>
</dbReference>
<evidence type="ECO:0000313" key="3">
    <source>
        <dbReference type="Proteomes" id="UP000540787"/>
    </source>
</evidence>
<protein>
    <submittedName>
        <fullName evidence="2">Putative glyoxalase superfamily protein PhnB</fullName>
    </submittedName>
</protein>
<feature type="domain" description="VOC" evidence="1">
    <location>
        <begin position="1"/>
        <end position="130"/>
    </location>
</feature>
<dbReference type="PROSITE" id="PS51819">
    <property type="entry name" value="VOC"/>
    <property type="match status" value="1"/>
</dbReference>
<reference evidence="2 3" key="1">
    <citation type="submission" date="2020-08" db="EMBL/GenBank/DDBJ databases">
        <title>The Agave Microbiome: Exploring the role of microbial communities in plant adaptations to desert environments.</title>
        <authorList>
            <person name="Partida-Martinez L.P."/>
        </authorList>
    </citation>
    <scope>NUCLEOTIDE SEQUENCE [LARGE SCALE GENOMIC DNA]</scope>
    <source>
        <strain evidence="2 3">AT3.2</strain>
    </source>
</reference>
<dbReference type="Proteomes" id="UP000540787">
    <property type="component" value="Unassembled WGS sequence"/>
</dbReference>
<comment type="caution">
    <text evidence="2">The sequence shown here is derived from an EMBL/GenBank/DDBJ whole genome shotgun (WGS) entry which is preliminary data.</text>
</comment>
<keyword evidence="3" id="KW-1185">Reference proteome</keyword>
<dbReference type="RefSeq" id="WP_183557445.1">
    <property type="nucleotide sequence ID" value="NZ_JACHBX010000005.1"/>
</dbReference>
<sequence>MPSTVVPCLRYHDTPAMLAWLCTNFGFTIRRCIPGRQGEVAHAELTLGDGMVMIGTHSEDDYGRLLATPAQAGGLLTQTIWLHVDDADAVHARVLGSGAVITQPIGDAPQGGRAFACRDPEGHLWQVGTYDPWGAA</sequence>
<dbReference type="InterPro" id="IPR029068">
    <property type="entry name" value="Glyas_Bleomycin-R_OHBP_Dase"/>
</dbReference>
<dbReference type="InterPro" id="IPR004360">
    <property type="entry name" value="Glyas_Fos-R_dOase_dom"/>
</dbReference>